<dbReference type="GeneID" id="89288898"/>
<dbReference type="Proteomes" id="UP001341135">
    <property type="component" value="Chromosome"/>
</dbReference>
<reference evidence="1 2" key="1">
    <citation type="submission" date="2023-09" db="EMBL/GenBank/DDBJ databases">
        <title>Pyrofollis japonicus gen. nov. sp. nov., a novel member of the family Pyrodictiaceae isolated from the Iheya North hydrothermal field.</title>
        <authorList>
            <person name="Miyazaki U."/>
            <person name="Sanari M."/>
            <person name="Tame A."/>
            <person name="Kitajima M."/>
            <person name="Okamoto A."/>
            <person name="Sawayama S."/>
            <person name="Miyazaki J."/>
            <person name="Takai K."/>
            <person name="Nakagawa S."/>
        </authorList>
    </citation>
    <scope>NUCLEOTIDE SEQUENCE [LARGE SCALE GENOMIC DNA]</scope>
    <source>
        <strain evidence="1 2">AV2</strain>
    </source>
</reference>
<sequence length="295" mass="33152">MITSSRGTTEMHRRDTPVARRIELVVAVPASYLSTEHSLLLKTIKIGILARLLAVFRATRLLVYIDREGVDEDAKLIKEVTEYMLTAPYLKKRLYPRKPELRYVGVLPPLQLPTHGVGGPRVGEVREALVLRDLGDVVLLDAGLGRYVKCRKPERLPDKRVLVEITSLKPPRLRILRPGEARIYTGFRTDIVRGLRGALNNTRSLLRVATSRLGEVLTAEKASRDAREVSARRGIAIFMGAPDRGLYEIARSEGFSVEEVFDRIYNTIPHQGTRTVRVEEAVAATLAIYNMFLES</sequence>
<dbReference type="EMBL" id="AP028907">
    <property type="protein sequence ID" value="BES81310.1"/>
    <property type="molecule type" value="Genomic_DNA"/>
</dbReference>
<dbReference type="SUPFAM" id="SSF75217">
    <property type="entry name" value="alpha/beta knot"/>
    <property type="match status" value="1"/>
</dbReference>
<evidence type="ECO:0000313" key="1">
    <source>
        <dbReference type="EMBL" id="BES81310.1"/>
    </source>
</evidence>
<dbReference type="GO" id="GO:0008168">
    <property type="term" value="F:methyltransferase activity"/>
    <property type="evidence" value="ECO:0007669"/>
    <property type="project" value="UniProtKB-KW"/>
</dbReference>
<dbReference type="CDD" id="cd18086">
    <property type="entry name" value="HsC9orf114-like"/>
    <property type="match status" value="1"/>
</dbReference>
<protein>
    <submittedName>
        <fullName evidence="1">RNA uridine N3 methyltransferase</fullName>
    </submittedName>
</protein>
<keyword evidence="1" id="KW-0808">Transferase</keyword>
<dbReference type="Gene3D" id="3.40.1280.10">
    <property type="match status" value="1"/>
</dbReference>
<proteinExistence type="predicted"/>
<dbReference type="GO" id="GO:0032259">
    <property type="term" value="P:methylation"/>
    <property type="evidence" value="ECO:0007669"/>
    <property type="project" value="UniProtKB-KW"/>
</dbReference>
<dbReference type="PANTHER" id="PTHR12150">
    <property type="entry name" value="CLASS IV SAM-BINDING METHYLTRANSFERASE-RELATED"/>
    <property type="match status" value="1"/>
</dbReference>
<dbReference type="InterPro" id="IPR003750">
    <property type="entry name" value="Put_MeTrfase-C9orf114-like"/>
</dbReference>
<evidence type="ECO:0000313" key="2">
    <source>
        <dbReference type="Proteomes" id="UP001341135"/>
    </source>
</evidence>
<dbReference type="PANTHER" id="PTHR12150:SF13">
    <property type="entry name" value="METHYLTRANSFERASE C9ORF114-RELATED"/>
    <property type="match status" value="1"/>
</dbReference>
<keyword evidence="2" id="KW-1185">Reference proteome</keyword>
<dbReference type="Pfam" id="PF02598">
    <property type="entry name" value="Methyltrn_RNA_3"/>
    <property type="match status" value="1"/>
</dbReference>
<keyword evidence="1" id="KW-0489">Methyltransferase</keyword>
<name>A0ABN6ZS19_9CREN</name>
<dbReference type="InterPro" id="IPR029026">
    <property type="entry name" value="tRNA_m1G_MTases_N"/>
</dbReference>
<gene>
    <name evidence="1" type="ORF">PABY_08770</name>
</gene>
<dbReference type="InterPro" id="IPR012340">
    <property type="entry name" value="NA-bd_OB-fold"/>
</dbReference>
<dbReference type="Gene3D" id="2.40.50.140">
    <property type="entry name" value="Nucleic acid-binding proteins"/>
    <property type="match status" value="1"/>
</dbReference>
<dbReference type="InterPro" id="IPR029028">
    <property type="entry name" value="Alpha/beta_knot_MTases"/>
</dbReference>
<organism evidence="1 2">
    <name type="scientific">Pyrodictium abyssi</name>
    <dbReference type="NCBI Taxonomy" id="54256"/>
    <lineage>
        <taxon>Archaea</taxon>
        <taxon>Thermoproteota</taxon>
        <taxon>Thermoprotei</taxon>
        <taxon>Desulfurococcales</taxon>
        <taxon>Pyrodictiaceae</taxon>
        <taxon>Pyrodictium</taxon>
    </lineage>
</organism>
<accession>A0ABN6ZS19</accession>
<dbReference type="RefSeq" id="WP_338252290.1">
    <property type="nucleotide sequence ID" value="NZ_AP028907.1"/>
</dbReference>